<evidence type="ECO:0000313" key="2">
    <source>
        <dbReference type="Proteomes" id="UP000526408"/>
    </source>
</evidence>
<reference evidence="1 2" key="1">
    <citation type="submission" date="2020-04" db="EMBL/GenBank/DDBJ databases">
        <authorList>
            <person name="Yoon J."/>
        </authorList>
    </citation>
    <scope>NUCLEOTIDE SEQUENCE [LARGE SCALE GENOMIC DNA]</scope>
    <source>
        <strain evidence="1 2">KMU-115</strain>
    </source>
</reference>
<sequence length="62" mass="6530">MDEKIDPDLFARLMRLSPPARKDLLEYLGQGPVSARALLSPGRLPALLPGVPPAPPDPTGSG</sequence>
<name>A0A7X6K026_9RHOB</name>
<accession>A0A7X6K026</accession>
<evidence type="ECO:0000313" key="1">
    <source>
        <dbReference type="EMBL" id="NKX45388.1"/>
    </source>
</evidence>
<proteinExistence type="predicted"/>
<dbReference type="AlphaFoldDB" id="A0A7X6K026"/>
<dbReference type="RefSeq" id="WP_168623782.1">
    <property type="nucleotide sequence ID" value="NZ_JAAZQQ010000004.1"/>
</dbReference>
<organism evidence="1 2">
    <name type="scientific">Roseicyclus persicicus</name>
    <dbReference type="NCBI Taxonomy" id="2650661"/>
    <lineage>
        <taxon>Bacteria</taxon>
        <taxon>Pseudomonadati</taxon>
        <taxon>Pseudomonadota</taxon>
        <taxon>Alphaproteobacteria</taxon>
        <taxon>Rhodobacterales</taxon>
        <taxon>Roseobacteraceae</taxon>
        <taxon>Roseicyclus</taxon>
    </lineage>
</organism>
<dbReference type="EMBL" id="JAAZQQ010000004">
    <property type="protein sequence ID" value="NKX45388.1"/>
    <property type="molecule type" value="Genomic_DNA"/>
</dbReference>
<comment type="caution">
    <text evidence="1">The sequence shown here is derived from an EMBL/GenBank/DDBJ whole genome shotgun (WGS) entry which is preliminary data.</text>
</comment>
<gene>
    <name evidence="1" type="ORF">HCU73_12405</name>
</gene>
<dbReference type="Proteomes" id="UP000526408">
    <property type="component" value="Unassembled WGS sequence"/>
</dbReference>
<keyword evidence="2" id="KW-1185">Reference proteome</keyword>
<protein>
    <submittedName>
        <fullName evidence="1">Uncharacterized protein</fullName>
    </submittedName>
</protein>